<feature type="compositionally biased region" description="Low complexity" evidence="1">
    <location>
        <begin position="160"/>
        <end position="172"/>
    </location>
</feature>
<feature type="transmembrane region" description="Helical" evidence="2">
    <location>
        <begin position="6"/>
        <end position="22"/>
    </location>
</feature>
<feature type="compositionally biased region" description="Basic and acidic residues" evidence="1">
    <location>
        <begin position="227"/>
        <end position="271"/>
    </location>
</feature>
<feature type="non-terminal residue" evidence="3">
    <location>
        <position position="421"/>
    </location>
</feature>
<evidence type="ECO:0000256" key="2">
    <source>
        <dbReference type="SAM" id="Phobius"/>
    </source>
</evidence>
<feature type="region of interest" description="Disordered" evidence="1">
    <location>
        <begin position="318"/>
        <end position="394"/>
    </location>
</feature>
<sequence>MEPWQSWAVALIGAAAVYYYYFQHGKPVANRTRYASVSDFVAPQPKAARRRDSTKPKPKSEATKATGVTLPELSVQSGDDSTAAKVSDGSKKRKAGKKQTTTPAPSLTPAPAPKRQELDDDVAQEEDNKAWAQQLASLKKGTSLAPPARTDSRNRTVKQSSKTFSSASSNAADADDDFTPSMSPTLAAGDVSDMLEPATAGPSVLRLTGSDKPTKANQPRQTQAQEQETKKQRQNRKKVEERRLQRETDEKERQVLLENQRRTAREARGEPAKNGIPVSKPPTSSAWAADVANRVTQAPAVAVTGESAPLLDTFEQSTNNGAFEEDQLRLAKQISQDDSGWNTVPKGKKQQKKKAPIVGSEDSNTSDAGSVVNAPIEKPAPLPKVTAPAPKAAVASTNGFSSLYDSGYDAGSHPDDSQWVA</sequence>
<reference evidence="3" key="1">
    <citation type="journal article" date="2021" name="J Fungi (Basel)">
        <title>Virulence traits and population genomics of the black yeast Aureobasidium melanogenum.</title>
        <authorList>
            <person name="Cernosa A."/>
            <person name="Sun X."/>
            <person name="Gostincar C."/>
            <person name="Fang C."/>
            <person name="Gunde-Cimerman N."/>
            <person name="Song Z."/>
        </authorList>
    </citation>
    <scope>NUCLEOTIDE SEQUENCE</scope>
    <source>
        <strain evidence="3">EXF-9911</strain>
    </source>
</reference>
<gene>
    <name evidence="3" type="ORF">KCU76_g13667</name>
</gene>
<keyword evidence="2" id="KW-1133">Transmembrane helix</keyword>
<dbReference type="EMBL" id="JAHFXF010000778">
    <property type="protein sequence ID" value="KAG9682615.1"/>
    <property type="molecule type" value="Genomic_DNA"/>
</dbReference>
<accession>A0A9P8E6K6</accession>
<organism evidence="3 4">
    <name type="scientific">Aureobasidium melanogenum</name>
    <name type="common">Aureobasidium pullulans var. melanogenum</name>
    <dbReference type="NCBI Taxonomy" id="46634"/>
    <lineage>
        <taxon>Eukaryota</taxon>
        <taxon>Fungi</taxon>
        <taxon>Dikarya</taxon>
        <taxon>Ascomycota</taxon>
        <taxon>Pezizomycotina</taxon>
        <taxon>Dothideomycetes</taxon>
        <taxon>Dothideomycetidae</taxon>
        <taxon>Dothideales</taxon>
        <taxon>Saccotheciaceae</taxon>
        <taxon>Aureobasidium</taxon>
    </lineage>
</organism>
<proteinExistence type="predicted"/>
<evidence type="ECO:0000256" key="1">
    <source>
        <dbReference type="SAM" id="MobiDB-lite"/>
    </source>
</evidence>
<name>A0A9P8E6K6_AURME</name>
<reference evidence="3" key="2">
    <citation type="submission" date="2021-08" db="EMBL/GenBank/DDBJ databases">
        <authorList>
            <person name="Gostincar C."/>
            <person name="Sun X."/>
            <person name="Song Z."/>
            <person name="Gunde-Cimerman N."/>
        </authorList>
    </citation>
    <scope>NUCLEOTIDE SEQUENCE</scope>
    <source>
        <strain evidence="3">EXF-9911</strain>
    </source>
</reference>
<evidence type="ECO:0000313" key="4">
    <source>
        <dbReference type="Proteomes" id="UP000779574"/>
    </source>
</evidence>
<evidence type="ECO:0000313" key="3">
    <source>
        <dbReference type="EMBL" id="KAG9682615.1"/>
    </source>
</evidence>
<feature type="compositionally biased region" description="Basic residues" evidence="1">
    <location>
        <begin position="346"/>
        <end position="355"/>
    </location>
</feature>
<feature type="compositionally biased region" description="Low complexity" evidence="1">
    <location>
        <begin position="383"/>
        <end position="394"/>
    </location>
</feature>
<keyword evidence="2" id="KW-0812">Transmembrane</keyword>
<keyword evidence="2" id="KW-0472">Membrane</keyword>
<feature type="region of interest" description="Disordered" evidence="1">
    <location>
        <begin position="39"/>
        <end position="291"/>
    </location>
</feature>
<dbReference type="CDD" id="cd22249">
    <property type="entry name" value="UDM1_RNF168_RNF169-like"/>
    <property type="match status" value="1"/>
</dbReference>
<dbReference type="Proteomes" id="UP000779574">
    <property type="component" value="Unassembled WGS sequence"/>
</dbReference>
<protein>
    <submittedName>
        <fullName evidence="3">Uncharacterized protein</fullName>
    </submittedName>
</protein>
<feature type="compositionally biased region" description="Polar residues" evidence="1">
    <location>
        <begin position="333"/>
        <end position="342"/>
    </location>
</feature>
<dbReference type="AlphaFoldDB" id="A0A9P8E6K6"/>
<dbReference type="OrthoDB" id="4207724at2759"/>
<feature type="compositionally biased region" description="Basic and acidic residues" evidence="1">
    <location>
        <begin position="50"/>
        <end position="62"/>
    </location>
</feature>
<comment type="caution">
    <text evidence="3">The sequence shown here is derived from an EMBL/GenBank/DDBJ whole genome shotgun (WGS) entry which is preliminary data.</text>
</comment>